<organism evidence="1">
    <name type="scientific">marine metagenome</name>
    <dbReference type="NCBI Taxonomy" id="408172"/>
    <lineage>
        <taxon>unclassified sequences</taxon>
        <taxon>metagenomes</taxon>
        <taxon>ecological metagenomes</taxon>
    </lineage>
</organism>
<dbReference type="SUPFAM" id="SSF141130">
    <property type="entry name" value="Acetamidase/Formamidase-like"/>
    <property type="match status" value="1"/>
</dbReference>
<evidence type="ECO:0000313" key="1">
    <source>
        <dbReference type="EMBL" id="SVB73125.1"/>
    </source>
</evidence>
<dbReference type="GO" id="GO:0016811">
    <property type="term" value="F:hydrolase activity, acting on carbon-nitrogen (but not peptide) bonds, in linear amides"/>
    <property type="evidence" value="ECO:0007669"/>
    <property type="project" value="InterPro"/>
</dbReference>
<dbReference type="Pfam" id="PF03069">
    <property type="entry name" value="FmdA_AmdA"/>
    <property type="match status" value="1"/>
</dbReference>
<dbReference type="PANTHER" id="PTHR31891">
    <property type="entry name" value="FORMAMIDASE C869.04-RELATED"/>
    <property type="match status" value="1"/>
</dbReference>
<dbReference type="EMBL" id="UINC01054886">
    <property type="protein sequence ID" value="SVB73125.1"/>
    <property type="molecule type" value="Genomic_DNA"/>
</dbReference>
<feature type="non-terminal residue" evidence="1">
    <location>
        <position position="133"/>
    </location>
</feature>
<protein>
    <recommendedName>
        <fullName evidence="2">Acetamidase</fullName>
    </recommendedName>
</protein>
<dbReference type="InterPro" id="IPR004304">
    <property type="entry name" value="FmdA_AmdA"/>
</dbReference>
<reference evidence="1" key="1">
    <citation type="submission" date="2018-05" db="EMBL/GenBank/DDBJ databases">
        <authorList>
            <person name="Lanie J.A."/>
            <person name="Ng W.-L."/>
            <person name="Kazmierczak K.M."/>
            <person name="Andrzejewski T.M."/>
            <person name="Davidsen T.M."/>
            <person name="Wayne K.J."/>
            <person name="Tettelin H."/>
            <person name="Glass J.I."/>
            <person name="Rusch D."/>
            <person name="Podicherti R."/>
            <person name="Tsui H.-C.T."/>
            <person name="Winkler M.E."/>
        </authorList>
    </citation>
    <scope>NUCLEOTIDE SEQUENCE</scope>
</reference>
<sequence length="133" mass="14180">MATHHLSREQIVYVLDKSLPPALEVEPGDTVIFDTYDARSGTIQSDDHLLDHPHPVGSNPATGPVYVRGAEPGDGLCVTIDSIELADAGFLAVKKGEGLLPHRADTYATRIVPVVDGVVHFGDLRFAANPMVG</sequence>
<gene>
    <name evidence="1" type="ORF">METZ01_LOCUS225979</name>
</gene>
<proteinExistence type="predicted"/>
<dbReference type="AlphaFoldDB" id="A0A382GEF5"/>
<dbReference type="Gene3D" id="2.60.120.580">
    <property type="entry name" value="Acetamidase/Formamidase-like domains"/>
    <property type="match status" value="1"/>
</dbReference>
<accession>A0A382GEF5</accession>
<dbReference type="PANTHER" id="PTHR31891:SF1">
    <property type="entry name" value="FORMAMIDASE C869.04-RELATED"/>
    <property type="match status" value="1"/>
</dbReference>
<name>A0A382GEF5_9ZZZZ</name>
<evidence type="ECO:0008006" key="2">
    <source>
        <dbReference type="Google" id="ProtNLM"/>
    </source>
</evidence>